<evidence type="ECO:0000256" key="1">
    <source>
        <dbReference type="ARBA" id="ARBA00009342"/>
    </source>
</evidence>
<accession>A0ABS1CFM9</accession>
<dbReference type="PROSITE" id="PS51186">
    <property type="entry name" value="GNAT"/>
    <property type="match status" value="1"/>
</dbReference>
<keyword evidence="3" id="KW-1277">Toxin-antitoxin system</keyword>
<keyword evidence="4" id="KW-0808">Transferase</keyword>
<name>A0ABS1CFM9_9GAMM</name>
<proteinExistence type="inferred from homology"/>
<reference evidence="8 9" key="1">
    <citation type="journal article" date="2020" name="Microorganisms">
        <title>Osmotic Adaptation and Compatible Solute Biosynthesis of Phototrophic Bacteria as Revealed from Genome Analyses.</title>
        <authorList>
            <person name="Imhoff J.F."/>
            <person name="Rahn T."/>
            <person name="Kunzel S."/>
            <person name="Keller A."/>
            <person name="Neulinger S.C."/>
        </authorList>
    </citation>
    <scope>NUCLEOTIDE SEQUENCE [LARGE SCALE GENOMIC DNA]</scope>
    <source>
        <strain evidence="8 9">DSM 6210</strain>
    </source>
</reference>
<dbReference type="Gene3D" id="3.40.630.30">
    <property type="match status" value="1"/>
</dbReference>
<comment type="similarity">
    <text evidence="1">Belongs to the acetyltransferase family. GNAT subfamily.</text>
</comment>
<sequence>MTLRAPVALTEAHDCAAFDCGRPSLNQWLAARALRNQIAGASRTYVACDSEAQGPVRVVGYYALAAGAVAAKAATGRFRRNMPDPVPVVLLARLAADRRYQGRGLGRALLRDAGRRVVSAADTIGIRGLLVHALDDAARGLYQHLGFDPSPLDPMTLMITLSDLRAALDE</sequence>
<dbReference type="PANTHER" id="PTHR36449">
    <property type="entry name" value="ACETYLTRANSFERASE-RELATED"/>
    <property type="match status" value="1"/>
</dbReference>
<organism evidence="8 9">
    <name type="scientific">Thiohalocapsa halophila</name>
    <dbReference type="NCBI Taxonomy" id="69359"/>
    <lineage>
        <taxon>Bacteria</taxon>
        <taxon>Pseudomonadati</taxon>
        <taxon>Pseudomonadota</taxon>
        <taxon>Gammaproteobacteria</taxon>
        <taxon>Chromatiales</taxon>
        <taxon>Chromatiaceae</taxon>
        <taxon>Thiohalocapsa</taxon>
    </lineage>
</organism>
<evidence type="ECO:0000313" key="9">
    <source>
        <dbReference type="Proteomes" id="UP000748752"/>
    </source>
</evidence>
<dbReference type="SUPFAM" id="SSF55729">
    <property type="entry name" value="Acyl-CoA N-acyltransferases (Nat)"/>
    <property type="match status" value="1"/>
</dbReference>
<evidence type="ECO:0000256" key="6">
    <source>
        <dbReference type="ARBA" id="ARBA00049880"/>
    </source>
</evidence>
<keyword evidence="5" id="KW-0012">Acyltransferase</keyword>
<evidence type="ECO:0000256" key="2">
    <source>
        <dbReference type="ARBA" id="ARBA00022491"/>
    </source>
</evidence>
<dbReference type="Pfam" id="PF13508">
    <property type="entry name" value="Acetyltransf_7"/>
    <property type="match status" value="1"/>
</dbReference>
<comment type="catalytic activity">
    <reaction evidence="6">
        <text>glycyl-tRNA(Gly) + acetyl-CoA = N-acetylglycyl-tRNA(Gly) + CoA + H(+)</text>
        <dbReference type="Rhea" id="RHEA:81867"/>
        <dbReference type="Rhea" id="RHEA-COMP:9683"/>
        <dbReference type="Rhea" id="RHEA-COMP:19766"/>
        <dbReference type="ChEBI" id="CHEBI:15378"/>
        <dbReference type="ChEBI" id="CHEBI:57287"/>
        <dbReference type="ChEBI" id="CHEBI:57288"/>
        <dbReference type="ChEBI" id="CHEBI:78522"/>
        <dbReference type="ChEBI" id="CHEBI:232036"/>
    </reaction>
</comment>
<dbReference type="InterPro" id="IPR016181">
    <property type="entry name" value="Acyl_CoA_acyltransferase"/>
</dbReference>
<comment type="caution">
    <text evidence="8">The sequence shown here is derived from an EMBL/GenBank/DDBJ whole genome shotgun (WGS) entry which is preliminary data.</text>
</comment>
<evidence type="ECO:0000256" key="5">
    <source>
        <dbReference type="ARBA" id="ARBA00023315"/>
    </source>
</evidence>
<evidence type="ECO:0000313" key="8">
    <source>
        <dbReference type="EMBL" id="MBK1630627.1"/>
    </source>
</evidence>
<keyword evidence="9" id="KW-1185">Reference proteome</keyword>
<dbReference type="EMBL" id="NRRV01000014">
    <property type="protein sequence ID" value="MBK1630627.1"/>
    <property type="molecule type" value="Genomic_DNA"/>
</dbReference>
<dbReference type="PANTHER" id="PTHR36449:SF1">
    <property type="entry name" value="ACETYLTRANSFERASE"/>
    <property type="match status" value="1"/>
</dbReference>
<dbReference type="InterPro" id="IPR000182">
    <property type="entry name" value="GNAT_dom"/>
</dbReference>
<evidence type="ECO:0000256" key="3">
    <source>
        <dbReference type="ARBA" id="ARBA00022649"/>
    </source>
</evidence>
<feature type="domain" description="N-acetyltransferase" evidence="7">
    <location>
        <begin position="16"/>
        <end position="170"/>
    </location>
</feature>
<evidence type="ECO:0000259" key="7">
    <source>
        <dbReference type="PROSITE" id="PS51186"/>
    </source>
</evidence>
<dbReference type="Proteomes" id="UP000748752">
    <property type="component" value="Unassembled WGS sequence"/>
</dbReference>
<evidence type="ECO:0000256" key="4">
    <source>
        <dbReference type="ARBA" id="ARBA00022679"/>
    </source>
</evidence>
<gene>
    <name evidence="8" type="ORF">CKO31_07690</name>
</gene>
<keyword evidence="2" id="KW-0678">Repressor</keyword>
<protein>
    <submittedName>
        <fullName evidence="8">GNAT family N-acetyltransferase</fullName>
    </submittedName>
</protein>